<evidence type="ECO:0000313" key="2">
    <source>
        <dbReference type="Proteomes" id="UP001597145"/>
    </source>
</evidence>
<dbReference type="EMBL" id="JBHUCP010000003">
    <property type="protein sequence ID" value="MFD1528484.1"/>
    <property type="molecule type" value="Genomic_DNA"/>
</dbReference>
<protein>
    <submittedName>
        <fullName evidence="1">Uncharacterized protein</fullName>
    </submittedName>
</protein>
<comment type="caution">
    <text evidence="1">The sequence shown here is derived from an EMBL/GenBank/DDBJ whole genome shotgun (WGS) entry which is preliminary data.</text>
</comment>
<dbReference type="RefSeq" id="WP_343969408.1">
    <property type="nucleotide sequence ID" value="NZ_BAAAJG010000001.1"/>
</dbReference>
<organism evidence="1 2">
    <name type="scientific">Pseudonocardia aurantiaca</name>
    <dbReference type="NCBI Taxonomy" id="75290"/>
    <lineage>
        <taxon>Bacteria</taxon>
        <taxon>Bacillati</taxon>
        <taxon>Actinomycetota</taxon>
        <taxon>Actinomycetes</taxon>
        <taxon>Pseudonocardiales</taxon>
        <taxon>Pseudonocardiaceae</taxon>
        <taxon>Pseudonocardia</taxon>
    </lineage>
</organism>
<gene>
    <name evidence="1" type="ORF">ACFSCY_03430</name>
</gene>
<keyword evidence="2" id="KW-1185">Reference proteome</keyword>
<proteinExistence type="predicted"/>
<reference evidence="2" key="1">
    <citation type="journal article" date="2019" name="Int. J. Syst. Evol. Microbiol.">
        <title>The Global Catalogue of Microorganisms (GCM) 10K type strain sequencing project: providing services to taxonomists for standard genome sequencing and annotation.</title>
        <authorList>
            <consortium name="The Broad Institute Genomics Platform"/>
            <consortium name="The Broad Institute Genome Sequencing Center for Infectious Disease"/>
            <person name="Wu L."/>
            <person name="Ma J."/>
        </authorList>
    </citation>
    <scope>NUCLEOTIDE SEQUENCE [LARGE SCALE GENOMIC DNA]</scope>
    <source>
        <strain evidence="2">JCM 12165</strain>
    </source>
</reference>
<name>A0ABW4FE61_9PSEU</name>
<evidence type="ECO:0000313" key="1">
    <source>
        <dbReference type="EMBL" id="MFD1528484.1"/>
    </source>
</evidence>
<accession>A0ABW4FE61</accession>
<dbReference type="Proteomes" id="UP001597145">
    <property type="component" value="Unassembled WGS sequence"/>
</dbReference>
<sequence length="84" mass="9278">MWLVSGVDEEHRFREWSEAVGYYRQMVGDWIGTHGDTGGVARSLDGLATGESHQAVFADPEGGTVEFRMGWETAQVGLDHYTAC</sequence>